<gene>
    <name evidence="6" type="ORF">CSC81_13990</name>
    <name evidence="5" type="ORF">Q8W23_05465</name>
</gene>
<dbReference type="Proteomes" id="UP001242342">
    <property type="component" value="Unassembled WGS sequence"/>
</dbReference>
<reference evidence="5 8" key="3">
    <citation type="submission" date="2023-07" db="EMBL/GenBank/DDBJ databases">
        <title>Genome content predicts the carbon catabolic preferences of heterotrophic bacteria.</title>
        <authorList>
            <person name="Gralka M."/>
        </authorList>
    </citation>
    <scope>NUCLEOTIDE SEQUENCE [LARGE SCALE GENOMIC DNA]</scope>
    <source>
        <strain evidence="5 8">4G03</strain>
    </source>
</reference>
<evidence type="ECO:0000256" key="1">
    <source>
        <dbReference type="ARBA" id="ARBA00023015"/>
    </source>
</evidence>
<dbReference type="Proteomes" id="UP000222163">
    <property type="component" value="Unassembled WGS sequence"/>
</dbReference>
<proteinExistence type="predicted"/>
<dbReference type="Pfam" id="PF12833">
    <property type="entry name" value="HTH_18"/>
    <property type="match status" value="1"/>
</dbReference>
<dbReference type="PROSITE" id="PS01124">
    <property type="entry name" value="HTH_ARAC_FAMILY_2"/>
    <property type="match status" value="1"/>
</dbReference>
<evidence type="ECO:0000313" key="8">
    <source>
        <dbReference type="Proteomes" id="UP001242342"/>
    </source>
</evidence>
<dbReference type="Gene3D" id="1.10.10.60">
    <property type="entry name" value="Homeodomain-like"/>
    <property type="match status" value="1"/>
</dbReference>
<evidence type="ECO:0000313" key="6">
    <source>
        <dbReference type="EMBL" id="PHN96465.1"/>
    </source>
</evidence>
<evidence type="ECO:0000313" key="7">
    <source>
        <dbReference type="Proteomes" id="UP000222163"/>
    </source>
</evidence>
<dbReference type="AlphaFoldDB" id="A0A2G1BSB1"/>
<keyword evidence="8" id="KW-1185">Reference proteome</keyword>
<name>A0A2G1BSB1_9FLAO</name>
<dbReference type="GO" id="GO:0043565">
    <property type="term" value="F:sequence-specific DNA binding"/>
    <property type="evidence" value="ECO:0007669"/>
    <property type="project" value="InterPro"/>
</dbReference>
<dbReference type="InterPro" id="IPR009057">
    <property type="entry name" value="Homeodomain-like_sf"/>
</dbReference>
<keyword evidence="2" id="KW-0238">DNA-binding</keyword>
<dbReference type="RefSeq" id="WP_099216364.1">
    <property type="nucleotide sequence ID" value="NZ_JAUYVU010000003.1"/>
</dbReference>
<reference evidence="6" key="2">
    <citation type="submission" date="2017-10" db="EMBL/GenBank/DDBJ databases">
        <authorList>
            <person name="Enke T.N."/>
            <person name="Cordero O.X."/>
        </authorList>
    </citation>
    <scope>NUCLEOTIDE SEQUENCE</scope>
    <source>
        <strain evidence="6">4G03</strain>
    </source>
</reference>
<protein>
    <submittedName>
        <fullName evidence="5">AraC family transcriptional regulator</fullName>
    </submittedName>
</protein>
<accession>A0A2G1BSB1</accession>
<dbReference type="SMART" id="SM00342">
    <property type="entry name" value="HTH_ARAC"/>
    <property type="match status" value="1"/>
</dbReference>
<keyword evidence="3" id="KW-0804">Transcription</keyword>
<dbReference type="SUPFAM" id="SSF46689">
    <property type="entry name" value="Homeodomain-like"/>
    <property type="match status" value="1"/>
</dbReference>
<sequence length="149" mass="17429">MTIKKSKIHSLLKAKNNSRLLESYTHVLWSEFIGDFKNSLKAQSITVQFSELIDQNIEHNYCAGTYAEMMEIPLKKLIQEIKQTENKTPCKFITEKVIEKAKDKLLNTKDTSQMIAYQLGFDDPYYFIKYFKKQTKLTPTQFRTQNSAT</sequence>
<evidence type="ECO:0000259" key="4">
    <source>
        <dbReference type="PROSITE" id="PS01124"/>
    </source>
</evidence>
<comment type="caution">
    <text evidence="6">The sequence shown here is derived from an EMBL/GenBank/DDBJ whole genome shotgun (WGS) entry which is preliminary data.</text>
</comment>
<dbReference type="PANTHER" id="PTHR43280">
    <property type="entry name" value="ARAC-FAMILY TRANSCRIPTIONAL REGULATOR"/>
    <property type="match status" value="1"/>
</dbReference>
<feature type="domain" description="HTH araC/xylS-type" evidence="4">
    <location>
        <begin position="47"/>
        <end position="145"/>
    </location>
</feature>
<evidence type="ECO:0000256" key="2">
    <source>
        <dbReference type="ARBA" id="ARBA00023125"/>
    </source>
</evidence>
<dbReference type="GO" id="GO:0003700">
    <property type="term" value="F:DNA-binding transcription factor activity"/>
    <property type="evidence" value="ECO:0007669"/>
    <property type="project" value="InterPro"/>
</dbReference>
<evidence type="ECO:0000313" key="5">
    <source>
        <dbReference type="EMBL" id="MDP2540922.1"/>
    </source>
</evidence>
<dbReference type="PANTHER" id="PTHR43280:SF32">
    <property type="entry name" value="TRANSCRIPTIONAL REGULATORY PROTEIN"/>
    <property type="match status" value="1"/>
</dbReference>
<evidence type="ECO:0000256" key="3">
    <source>
        <dbReference type="ARBA" id="ARBA00023163"/>
    </source>
</evidence>
<organism evidence="6 7">
    <name type="scientific">Tenacibaculum discolor</name>
    <dbReference type="NCBI Taxonomy" id="361581"/>
    <lineage>
        <taxon>Bacteria</taxon>
        <taxon>Pseudomonadati</taxon>
        <taxon>Bacteroidota</taxon>
        <taxon>Flavobacteriia</taxon>
        <taxon>Flavobacteriales</taxon>
        <taxon>Flavobacteriaceae</taxon>
        <taxon>Tenacibaculum</taxon>
    </lineage>
</organism>
<keyword evidence="1" id="KW-0805">Transcription regulation</keyword>
<reference evidence="6 7" key="1">
    <citation type="journal article" date="2016" name="Nat. Commun.">
        <title>Microbial interactions lead to rapid micro-scale successions on model marine particles.</title>
        <authorList>
            <person name="Datta M.S."/>
            <person name="Sliwerska E."/>
            <person name="Gore J."/>
            <person name="Polz M.F."/>
            <person name="Cordero O.X."/>
        </authorList>
    </citation>
    <scope>NUCLEOTIDE SEQUENCE [LARGE SCALE GENOMIC DNA]</scope>
    <source>
        <strain evidence="6 7">4G03</strain>
    </source>
</reference>
<dbReference type="EMBL" id="JAUYVU010000003">
    <property type="protein sequence ID" value="MDP2540922.1"/>
    <property type="molecule type" value="Genomic_DNA"/>
</dbReference>
<dbReference type="InterPro" id="IPR018060">
    <property type="entry name" value="HTH_AraC"/>
</dbReference>
<dbReference type="EMBL" id="PDUU01000016">
    <property type="protein sequence ID" value="PHN96465.1"/>
    <property type="molecule type" value="Genomic_DNA"/>
</dbReference>